<sequence>MTLPFTFDPSLGVSSELGRVGSPQQPYYGHLASDPGSGTWGPEPYKCKPDLDTDKRKENGRLAAKRYRERVKEDQILLKEDLQKLREDNLRLREENAALQKILNVHTEKILRSIDGILMFIRTISHSRNVGYNTLNQDTLIATTQGHECPVRPGESYYGDNYAYDNCLSGPLQLPLNGDVLPLPPPSDSVYPQGAYDSGSLTGTDTYTGFGSSPTASDSHSTYNVFVFILILLLPVKFFPYITSGYASAKSASRSTEVLNMMSLQANLRVPDTLGHKPTVPHYSGYSTIANYSILETTADNMRTESHQSALIPMTDAQIQVSSEASGSLFRLWERSGLASEPRSTSLSLASIDKTDLCQYYNTQDSAAWNSMVEVIESELKRTCSATNGDKRLKDFIVEVPDGS</sequence>
<dbReference type="Pfam" id="PF07716">
    <property type="entry name" value="bZIP_2"/>
    <property type="match status" value="1"/>
</dbReference>
<proteinExistence type="predicted"/>
<dbReference type="HOGENOM" id="CLU_682311_0_0_1"/>
<dbReference type="VEuPathDB" id="GiardiaDB:GL50803_94525"/>
<keyword evidence="2" id="KW-1185">Reference proteome</keyword>
<accession>A8BWY2</accession>
<dbReference type="KEGG" id="gla:GL50803_0094525"/>
<dbReference type="AlphaFoldDB" id="A8BWY2"/>
<dbReference type="GO" id="GO:0003700">
    <property type="term" value="F:DNA-binding transcription factor activity"/>
    <property type="evidence" value="ECO:0007669"/>
    <property type="project" value="InterPro"/>
</dbReference>
<reference evidence="1 2" key="1">
    <citation type="journal article" date="2007" name="Science">
        <title>Genomic minimalism in the early diverging intestinal parasite Giardia lamblia.</title>
        <authorList>
            <person name="Morrison H.G."/>
            <person name="McArthur A.G."/>
            <person name="Gillin F.D."/>
            <person name="Aley S.B."/>
            <person name="Adam R.D."/>
            <person name="Olsen G.J."/>
            <person name="Best A.A."/>
            <person name="Cande W.Z."/>
            <person name="Chen F."/>
            <person name="Cipriano M.J."/>
            <person name="Davids B.J."/>
            <person name="Dawson S.C."/>
            <person name="Elmendorf H.G."/>
            <person name="Hehl A.B."/>
            <person name="Holder M.E."/>
            <person name="Huse S.M."/>
            <person name="Kim U.U."/>
            <person name="Lasek-Nesselquist E."/>
            <person name="Manning G."/>
            <person name="Nigam A."/>
            <person name="Nixon J.E."/>
            <person name="Palm D."/>
            <person name="Passamaneck N.E."/>
            <person name="Prabhu A."/>
            <person name="Reich C.I."/>
            <person name="Reiner D.S."/>
            <person name="Samuelson J."/>
            <person name="Svard S.G."/>
            <person name="Sogin M.L."/>
        </authorList>
    </citation>
    <scope>NUCLEOTIDE SEQUENCE [LARGE SCALE GENOMIC DNA]</scope>
    <source>
        <strain evidence="1 2">WB C6</strain>
    </source>
</reference>
<dbReference type="RefSeq" id="XP_001704415.1">
    <property type="nucleotide sequence ID" value="XM_001704363.1"/>
</dbReference>
<name>A8BWY2_GIAIC</name>
<gene>
    <name evidence="1" type="ORF">GL50803_0094525</name>
</gene>
<dbReference type="EMBL" id="AACB03000005">
    <property type="protein sequence ID" value="KAE8301209.1"/>
    <property type="molecule type" value="Genomic_DNA"/>
</dbReference>
<organism evidence="1 2">
    <name type="scientific">Giardia intestinalis (strain ATCC 50803 / WB clone C6)</name>
    <name type="common">Giardia lamblia</name>
    <dbReference type="NCBI Taxonomy" id="184922"/>
    <lineage>
        <taxon>Eukaryota</taxon>
        <taxon>Metamonada</taxon>
        <taxon>Diplomonadida</taxon>
        <taxon>Hexamitidae</taxon>
        <taxon>Giardiinae</taxon>
        <taxon>Giardia</taxon>
    </lineage>
</organism>
<dbReference type="GeneID" id="5697276"/>
<dbReference type="CDD" id="cd14686">
    <property type="entry name" value="bZIP"/>
    <property type="match status" value="1"/>
</dbReference>
<dbReference type="InterPro" id="IPR004827">
    <property type="entry name" value="bZIP"/>
</dbReference>
<evidence type="ECO:0000313" key="1">
    <source>
        <dbReference type="EMBL" id="KAE8301209.1"/>
    </source>
</evidence>
<dbReference type="OMA" id="HSTYNVF"/>
<dbReference type="PROSITE" id="PS50217">
    <property type="entry name" value="BZIP"/>
    <property type="match status" value="1"/>
</dbReference>
<evidence type="ECO:0000313" key="2">
    <source>
        <dbReference type="Proteomes" id="UP000001548"/>
    </source>
</evidence>
<dbReference type="Proteomes" id="UP000001548">
    <property type="component" value="Unassembled WGS sequence"/>
</dbReference>
<comment type="caution">
    <text evidence="1">The sequence shown here is derived from an EMBL/GenBank/DDBJ whole genome shotgun (WGS) entry which is preliminary data.</text>
</comment>
<protein>
    <submittedName>
        <fullName evidence="1">BZIP family protein</fullName>
    </submittedName>
</protein>